<gene>
    <name evidence="8" type="primary">LOC132799819</name>
</gene>
<dbReference type="PANTHER" id="PTHR47955:SF8">
    <property type="entry name" value="CYTOCHROME P450 71D11-LIKE"/>
    <property type="match status" value="1"/>
</dbReference>
<evidence type="ECO:0000256" key="6">
    <source>
        <dbReference type="SAM" id="Phobius"/>
    </source>
</evidence>
<reference evidence="7" key="1">
    <citation type="submission" date="2025-05" db="UniProtKB">
        <authorList>
            <consortium name="RefSeq"/>
        </authorList>
    </citation>
    <scope>NUCLEOTIDE SEQUENCE [LARGE SCALE GENOMIC DNA]</scope>
</reference>
<dbReference type="CDD" id="cd11072">
    <property type="entry name" value="CYP71-like"/>
    <property type="match status" value="1"/>
</dbReference>
<protein>
    <submittedName>
        <fullName evidence="8">Cytochrome P450 71D11-like</fullName>
    </submittedName>
</protein>
<organism evidence="7 8">
    <name type="scientific">Ziziphus jujuba</name>
    <name type="common">Chinese jujube</name>
    <name type="synonym">Ziziphus sativa</name>
    <dbReference type="NCBI Taxonomy" id="326968"/>
    <lineage>
        <taxon>Eukaryota</taxon>
        <taxon>Viridiplantae</taxon>
        <taxon>Streptophyta</taxon>
        <taxon>Embryophyta</taxon>
        <taxon>Tracheophyta</taxon>
        <taxon>Spermatophyta</taxon>
        <taxon>Magnoliopsida</taxon>
        <taxon>eudicotyledons</taxon>
        <taxon>Gunneridae</taxon>
        <taxon>Pentapetalae</taxon>
        <taxon>rosids</taxon>
        <taxon>fabids</taxon>
        <taxon>Rosales</taxon>
        <taxon>Rhamnaceae</taxon>
        <taxon>Paliureae</taxon>
        <taxon>Ziziphus</taxon>
    </lineage>
</organism>
<sequence length="411" mass="46616">MELYLPSFQILFTTFLFLFLLLKILTKRSKTTSSDSKLPPRPWKLPIAGNLHQLVGTVPHQALRELAKKHGPLMHLKLGQLSTVVVSSPEIAKEIMKTHDAIFASRPEILVSKIMSYNSTSITFSPYGEYWRQLRKICVQELLSTAQVQSYRPIREEELSNLIHFIGSHAGSAINLTEKIHSTAYSITSKAAFGKKCKQQEKFVSVAMEVTKAAGGFDVEDLFPSVYLLHLFSGLRTKLERLQQETDRILDVIIKEHKEAKATRKGSVTKAEEDIVDVLLRFHDRGDVDEFSLTCDNIKAVLFDIFSAGSETSATALDWAMSEMIKHPEVMKKAQEEVREVFNRKGSVDETSINEMKYLKCVCKEVFRLHPPVPLLLPRECSERCEINGYEIPIKTKVIINAYAIGRDPKY</sequence>
<accession>A0ABM3ZVM4</accession>
<comment type="similarity">
    <text evidence="1">Belongs to the cytochrome P450 family.</text>
</comment>
<keyword evidence="2" id="KW-0349">Heme</keyword>
<proteinExistence type="inferred from homology"/>
<dbReference type="InterPro" id="IPR002401">
    <property type="entry name" value="Cyt_P450_E_grp-I"/>
</dbReference>
<evidence type="ECO:0000256" key="1">
    <source>
        <dbReference type="ARBA" id="ARBA00010617"/>
    </source>
</evidence>
<dbReference type="SUPFAM" id="SSF48264">
    <property type="entry name" value="Cytochrome P450"/>
    <property type="match status" value="1"/>
</dbReference>
<evidence type="ECO:0000256" key="2">
    <source>
        <dbReference type="ARBA" id="ARBA00022617"/>
    </source>
</evidence>
<reference evidence="8" key="2">
    <citation type="submission" date="2025-08" db="UniProtKB">
        <authorList>
            <consortium name="RefSeq"/>
        </authorList>
    </citation>
    <scope>IDENTIFICATION</scope>
    <source>
        <tissue evidence="8">Seedling</tissue>
    </source>
</reference>
<name>A0ABM3ZVM4_ZIZJJ</name>
<keyword evidence="4" id="KW-0560">Oxidoreductase</keyword>
<evidence type="ECO:0000256" key="4">
    <source>
        <dbReference type="ARBA" id="ARBA00023002"/>
    </source>
</evidence>
<evidence type="ECO:0000313" key="8">
    <source>
        <dbReference type="RefSeq" id="XP_060668534.1"/>
    </source>
</evidence>
<dbReference type="InterPro" id="IPR001128">
    <property type="entry name" value="Cyt_P450"/>
</dbReference>
<feature type="transmembrane region" description="Helical" evidence="6">
    <location>
        <begin position="6"/>
        <end position="25"/>
    </location>
</feature>
<keyword evidence="5" id="KW-0408">Iron</keyword>
<dbReference type="GeneID" id="132799819"/>
<dbReference type="InterPro" id="IPR036396">
    <property type="entry name" value="Cyt_P450_sf"/>
</dbReference>
<dbReference type="Proteomes" id="UP001652623">
    <property type="component" value="Chromosome 1"/>
</dbReference>
<evidence type="ECO:0000256" key="3">
    <source>
        <dbReference type="ARBA" id="ARBA00022723"/>
    </source>
</evidence>
<dbReference type="PRINTS" id="PR00463">
    <property type="entry name" value="EP450I"/>
</dbReference>
<keyword evidence="7" id="KW-1185">Reference proteome</keyword>
<keyword evidence="3" id="KW-0479">Metal-binding</keyword>
<dbReference type="PANTHER" id="PTHR47955">
    <property type="entry name" value="CYTOCHROME P450 FAMILY 71 PROTEIN"/>
    <property type="match status" value="1"/>
</dbReference>
<evidence type="ECO:0000256" key="5">
    <source>
        <dbReference type="ARBA" id="ARBA00023004"/>
    </source>
</evidence>
<dbReference type="Pfam" id="PF00067">
    <property type="entry name" value="p450"/>
    <property type="match status" value="1"/>
</dbReference>
<dbReference type="RefSeq" id="XP_060668534.1">
    <property type="nucleotide sequence ID" value="XM_060812551.1"/>
</dbReference>
<dbReference type="Gene3D" id="1.10.630.10">
    <property type="entry name" value="Cytochrome P450"/>
    <property type="match status" value="1"/>
</dbReference>
<keyword evidence="6" id="KW-0812">Transmembrane</keyword>
<keyword evidence="6" id="KW-0472">Membrane</keyword>
<keyword evidence="6" id="KW-1133">Transmembrane helix</keyword>
<evidence type="ECO:0000313" key="7">
    <source>
        <dbReference type="Proteomes" id="UP001652623"/>
    </source>
</evidence>